<dbReference type="Pfam" id="PF01478">
    <property type="entry name" value="Peptidase_A24"/>
    <property type="match status" value="1"/>
</dbReference>
<dbReference type="Proteomes" id="UP000255234">
    <property type="component" value="Unassembled WGS sequence"/>
</dbReference>
<comment type="similarity">
    <text evidence="1">Belongs to the peptidase A24 family.</text>
</comment>
<feature type="transmembrane region" description="Helical" evidence="2">
    <location>
        <begin position="54"/>
        <end position="72"/>
    </location>
</feature>
<dbReference type="AlphaFoldDB" id="A0A378NX84"/>
<dbReference type="PANTHER" id="PTHR30487:SF0">
    <property type="entry name" value="PREPILIN LEADER PEPTIDASE_N-METHYLTRANSFERASE-RELATED"/>
    <property type="match status" value="1"/>
</dbReference>
<name>A0A378NX84_9FIRM</name>
<feature type="transmembrane region" description="Helical" evidence="2">
    <location>
        <begin position="92"/>
        <end position="116"/>
    </location>
</feature>
<dbReference type="GO" id="GO:0005886">
    <property type="term" value="C:plasma membrane"/>
    <property type="evidence" value="ECO:0007669"/>
    <property type="project" value="TreeGrafter"/>
</dbReference>
<evidence type="ECO:0000259" key="3">
    <source>
        <dbReference type="Pfam" id="PF01478"/>
    </source>
</evidence>
<dbReference type="InterPro" id="IPR000045">
    <property type="entry name" value="Prepilin_IV_endopep_pep"/>
</dbReference>
<sequence length="157" mass="18007">MEVSFIYDLVVCMYLGKIAWVDFKTLKIKNKSLLYLGLILVIRLMIFNIDLEKIIYALLINLIIFGVIYFYPKQLMGAGDLKLALVLALWCNYPQCIVAIYVSFIFGGIVAIYFCLKNINKISKKEKISFAPMLILGNIIAFFEADDILNLWLNFIG</sequence>
<dbReference type="RefSeq" id="WP_115151155.1">
    <property type="nucleotide sequence ID" value="NZ_UGPP01000001.1"/>
</dbReference>
<dbReference type="InterPro" id="IPR050882">
    <property type="entry name" value="Prepilin_peptidase/N-MTase"/>
</dbReference>
<dbReference type="PANTHER" id="PTHR30487">
    <property type="entry name" value="TYPE 4 PREPILIN-LIKE PROTEINS LEADER PEPTIDE-PROCESSING ENZYME"/>
    <property type="match status" value="1"/>
</dbReference>
<accession>A0A378NX84</accession>
<evidence type="ECO:0000256" key="1">
    <source>
        <dbReference type="ARBA" id="ARBA00005801"/>
    </source>
</evidence>
<feature type="transmembrane region" description="Helical" evidence="2">
    <location>
        <begin position="128"/>
        <end position="145"/>
    </location>
</feature>
<proteinExistence type="inferred from homology"/>
<keyword evidence="2" id="KW-0812">Transmembrane</keyword>
<evidence type="ECO:0000256" key="2">
    <source>
        <dbReference type="SAM" id="Phobius"/>
    </source>
</evidence>
<gene>
    <name evidence="4" type="ORF">NCTC10571_00727</name>
</gene>
<keyword evidence="4" id="KW-0645">Protease</keyword>
<keyword evidence="2" id="KW-1133">Transmembrane helix</keyword>
<keyword evidence="4" id="KW-0378">Hydrolase</keyword>
<keyword evidence="2" id="KW-0472">Membrane</keyword>
<reference evidence="4 5" key="1">
    <citation type="submission" date="2018-06" db="EMBL/GenBank/DDBJ databases">
        <authorList>
            <consortium name="Pathogen Informatics"/>
            <person name="Doyle S."/>
        </authorList>
    </citation>
    <scope>NUCLEOTIDE SEQUENCE [LARGE SCALE GENOMIC DNA]</scope>
    <source>
        <strain evidence="4 5">NCTC10571</strain>
    </source>
</reference>
<dbReference type="Gene3D" id="1.20.120.1220">
    <property type="match status" value="1"/>
</dbReference>
<dbReference type="GO" id="GO:0006465">
    <property type="term" value="P:signal peptide processing"/>
    <property type="evidence" value="ECO:0007669"/>
    <property type="project" value="TreeGrafter"/>
</dbReference>
<evidence type="ECO:0000313" key="5">
    <source>
        <dbReference type="Proteomes" id="UP000255234"/>
    </source>
</evidence>
<organism evidence="4 5">
    <name type="scientific">Megamonas hypermegale</name>
    <dbReference type="NCBI Taxonomy" id="158847"/>
    <lineage>
        <taxon>Bacteria</taxon>
        <taxon>Bacillati</taxon>
        <taxon>Bacillota</taxon>
        <taxon>Negativicutes</taxon>
        <taxon>Selenomonadales</taxon>
        <taxon>Selenomonadaceae</taxon>
        <taxon>Megamonas</taxon>
    </lineage>
</organism>
<dbReference type="GO" id="GO:0004190">
    <property type="term" value="F:aspartic-type endopeptidase activity"/>
    <property type="evidence" value="ECO:0007669"/>
    <property type="project" value="InterPro"/>
</dbReference>
<dbReference type="EMBL" id="UGPP01000001">
    <property type="protein sequence ID" value="STY70588.1"/>
    <property type="molecule type" value="Genomic_DNA"/>
</dbReference>
<feature type="domain" description="Prepilin type IV endopeptidase peptidase" evidence="3">
    <location>
        <begin position="10"/>
        <end position="112"/>
    </location>
</feature>
<evidence type="ECO:0000313" key="4">
    <source>
        <dbReference type="EMBL" id="STY70588.1"/>
    </source>
</evidence>
<feature type="transmembrane region" description="Helical" evidence="2">
    <location>
        <begin position="32"/>
        <end position="49"/>
    </location>
</feature>
<protein>
    <submittedName>
        <fullName evidence="4">Flp pilus assembly protein, protease CpaA</fullName>
    </submittedName>
</protein>